<proteinExistence type="inferred from homology"/>
<dbReference type="EMBL" id="PYYB01000001">
    <property type="protein sequence ID" value="PTL60474.1"/>
    <property type="molecule type" value="Genomic_DNA"/>
</dbReference>
<evidence type="ECO:0000313" key="4">
    <source>
        <dbReference type="Proteomes" id="UP000240739"/>
    </source>
</evidence>
<dbReference type="SMART" id="SM00382">
    <property type="entry name" value="AAA"/>
    <property type="match status" value="1"/>
</dbReference>
<dbReference type="SUPFAM" id="SSF52540">
    <property type="entry name" value="P-loop containing nucleoside triphosphate hydrolases"/>
    <property type="match status" value="1"/>
</dbReference>
<dbReference type="GO" id="GO:0016887">
    <property type="term" value="F:ATP hydrolysis activity"/>
    <property type="evidence" value="ECO:0007669"/>
    <property type="project" value="InterPro"/>
</dbReference>
<keyword evidence="4" id="KW-1185">Reference proteome</keyword>
<feature type="domain" description="Bacterial type II secretion system protein E" evidence="2">
    <location>
        <begin position="198"/>
        <end position="212"/>
    </location>
</feature>
<dbReference type="Gene3D" id="3.40.50.300">
    <property type="entry name" value="P-loop containing nucleotide triphosphate hydrolases"/>
    <property type="match status" value="1"/>
</dbReference>
<dbReference type="InterPro" id="IPR001482">
    <property type="entry name" value="T2SS/T4SS_dom"/>
</dbReference>
<gene>
    <name evidence="3" type="ORF">C7Y72_12900</name>
</gene>
<evidence type="ECO:0000259" key="2">
    <source>
        <dbReference type="PROSITE" id="PS00662"/>
    </source>
</evidence>
<dbReference type="RefSeq" id="WP_107569130.1">
    <property type="nucleotide sequence ID" value="NZ_PYYB01000001.1"/>
</dbReference>
<dbReference type="PANTHER" id="PTHR30486:SF12">
    <property type="entry name" value="TYPE IV PILUS ATPASE PILU"/>
    <property type="match status" value="1"/>
</dbReference>
<dbReference type="GO" id="GO:0005524">
    <property type="term" value="F:ATP binding"/>
    <property type="evidence" value="ECO:0007669"/>
    <property type="project" value="InterPro"/>
</dbReference>
<protein>
    <submittedName>
        <fullName evidence="3">Type IV pili twitching motility protein PilT</fullName>
    </submittedName>
</protein>
<dbReference type="CDD" id="cd01131">
    <property type="entry name" value="PilT"/>
    <property type="match status" value="1"/>
</dbReference>
<reference evidence="3 4" key="1">
    <citation type="submission" date="2018-03" db="EMBL/GenBank/DDBJ databases">
        <title>Aquarubrobacter algicola gen. nov., sp. nov., a novel actinobacterium isolated from shallow eutrophic lake during the end of cyanobacterial harmful algal blooms.</title>
        <authorList>
            <person name="Chun S.J."/>
        </authorList>
    </citation>
    <scope>NUCLEOTIDE SEQUENCE [LARGE SCALE GENOMIC DNA]</scope>
    <source>
        <strain evidence="3 4">Seoho-28</strain>
    </source>
</reference>
<dbReference type="InterPro" id="IPR003593">
    <property type="entry name" value="AAA+_ATPase"/>
</dbReference>
<organism evidence="3 4">
    <name type="scientific">Paraconexibacter algicola</name>
    <dbReference type="NCBI Taxonomy" id="2133960"/>
    <lineage>
        <taxon>Bacteria</taxon>
        <taxon>Bacillati</taxon>
        <taxon>Actinomycetota</taxon>
        <taxon>Thermoleophilia</taxon>
        <taxon>Solirubrobacterales</taxon>
        <taxon>Paraconexibacteraceae</taxon>
        <taxon>Paraconexibacter</taxon>
    </lineage>
</organism>
<dbReference type="PANTHER" id="PTHR30486">
    <property type="entry name" value="TWITCHING MOTILITY PROTEIN PILT"/>
    <property type="match status" value="1"/>
</dbReference>
<dbReference type="PROSITE" id="PS00662">
    <property type="entry name" value="T2SP_E"/>
    <property type="match status" value="1"/>
</dbReference>
<sequence length="386" mass="42096">MAFDIDTALVRLVESGGSDLHLKVPSAPMVRVDGDLRPLEGLPALAEADTLAAVDHMLGADETRRAEFAADGEVDFSYAIPGLARFRVNAFRQRGWCSIVCRAIPVSIRTIDELDLPPVIRELAEEERGIVLLTGTTGSGKSTTLAAMIDHINATRHRHVVTIEDPIEFLHQDKRSVINQREVGVDTASFKRALRRVLRQDPDVILIGEMRDEETVQTALSAAETGHLVFSTVHTVDAPETVNRLIEFFPPHMHQQVRAMIASTLKGAVSQRLVPAADGRGRVAVCEVLRMTGRVRDMIMDPTQTGKLGEVIADGGYYGMQTFDQALFHHLQAGRITMDQAMAAASAPHDFKLLVASDGRRGTTMDDLAQAQAARDTPVDAAASLR</sequence>
<comment type="similarity">
    <text evidence="1">Belongs to the GSP E family.</text>
</comment>
<dbReference type="InterPro" id="IPR027417">
    <property type="entry name" value="P-loop_NTPase"/>
</dbReference>
<comment type="caution">
    <text evidence="3">The sequence shown here is derived from an EMBL/GenBank/DDBJ whole genome shotgun (WGS) entry which is preliminary data.</text>
</comment>
<name>A0A2T4UMN3_9ACTN</name>
<dbReference type="InterPro" id="IPR006321">
    <property type="entry name" value="PilT/PilU"/>
</dbReference>
<dbReference type="InterPro" id="IPR050921">
    <property type="entry name" value="T4SS_GSP_E_ATPase"/>
</dbReference>
<dbReference type="Proteomes" id="UP000240739">
    <property type="component" value="Unassembled WGS sequence"/>
</dbReference>
<dbReference type="AlphaFoldDB" id="A0A2T4UMN3"/>
<dbReference type="OrthoDB" id="9805147at2"/>
<evidence type="ECO:0000313" key="3">
    <source>
        <dbReference type="EMBL" id="PTL60474.1"/>
    </source>
</evidence>
<dbReference type="Pfam" id="PF00437">
    <property type="entry name" value="T2SSE"/>
    <property type="match status" value="1"/>
</dbReference>
<accession>A0A2T4UMN3</accession>
<evidence type="ECO:0000256" key="1">
    <source>
        <dbReference type="ARBA" id="ARBA00006611"/>
    </source>
</evidence>
<dbReference type="NCBIfam" id="TIGR01420">
    <property type="entry name" value="pilT_fam"/>
    <property type="match status" value="1"/>
</dbReference>
<dbReference type="Gene3D" id="3.30.450.90">
    <property type="match status" value="1"/>
</dbReference>